<protein>
    <submittedName>
        <fullName evidence="1">Uncharacterized protein</fullName>
    </submittedName>
</protein>
<proteinExistence type="predicted"/>
<feature type="non-terminal residue" evidence="1">
    <location>
        <position position="1"/>
    </location>
</feature>
<accession>A0A821VT99</accession>
<evidence type="ECO:0000313" key="2">
    <source>
        <dbReference type="Proteomes" id="UP000663873"/>
    </source>
</evidence>
<sequence>MAAQGDHVDAARILLYYKSTLVDDVSS</sequence>
<dbReference type="EMBL" id="CAJOBP010080183">
    <property type="protein sequence ID" value="CAF4912208.1"/>
    <property type="molecule type" value="Genomic_DNA"/>
</dbReference>
<dbReference type="AlphaFoldDB" id="A0A821VT99"/>
<organism evidence="1 2">
    <name type="scientific">Rotaria socialis</name>
    <dbReference type="NCBI Taxonomy" id="392032"/>
    <lineage>
        <taxon>Eukaryota</taxon>
        <taxon>Metazoa</taxon>
        <taxon>Spiralia</taxon>
        <taxon>Gnathifera</taxon>
        <taxon>Rotifera</taxon>
        <taxon>Eurotatoria</taxon>
        <taxon>Bdelloidea</taxon>
        <taxon>Philodinida</taxon>
        <taxon>Philodinidae</taxon>
        <taxon>Rotaria</taxon>
    </lineage>
</organism>
<dbReference type="Proteomes" id="UP000663873">
    <property type="component" value="Unassembled WGS sequence"/>
</dbReference>
<evidence type="ECO:0000313" key="1">
    <source>
        <dbReference type="EMBL" id="CAF4912208.1"/>
    </source>
</evidence>
<keyword evidence="2" id="KW-1185">Reference proteome</keyword>
<gene>
    <name evidence="1" type="ORF">UJA718_LOCUS46018</name>
</gene>
<reference evidence="1" key="1">
    <citation type="submission" date="2021-02" db="EMBL/GenBank/DDBJ databases">
        <authorList>
            <person name="Nowell W R."/>
        </authorList>
    </citation>
    <scope>NUCLEOTIDE SEQUENCE</scope>
</reference>
<comment type="caution">
    <text evidence="1">The sequence shown here is derived from an EMBL/GenBank/DDBJ whole genome shotgun (WGS) entry which is preliminary data.</text>
</comment>
<name>A0A821VT99_9BILA</name>